<proteinExistence type="predicted"/>
<feature type="signal peptide" evidence="3">
    <location>
        <begin position="1"/>
        <end position="21"/>
    </location>
</feature>
<feature type="compositionally biased region" description="Low complexity" evidence="2">
    <location>
        <begin position="206"/>
        <end position="220"/>
    </location>
</feature>
<reference evidence="4" key="1">
    <citation type="submission" date="2021-01" db="EMBL/GenBank/DDBJ databases">
        <authorList>
            <person name="Corre E."/>
            <person name="Pelletier E."/>
            <person name="Niang G."/>
            <person name="Scheremetjew M."/>
            <person name="Finn R."/>
            <person name="Kale V."/>
            <person name="Holt S."/>
            <person name="Cochrane G."/>
            <person name="Meng A."/>
            <person name="Brown T."/>
            <person name="Cohen L."/>
        </authorList>
    </citation>
    <scope>NUCLEOTIDE SEQUENCE</scope>
    <source>
        <strain evidence="4">CCMP 1866</strain>
    </source>
</reference>
<feature type="region of interest" description="Disordered" evidence="2">
    <location>
        <begin position="33"/>
        <end position="93"/>
    </location>
</feature>
<sequence>MLPHYAWFVIMTILHVQLVNSFLPVHSPTFITTNTSPKKSPVMQHVSITPNRRPNVGYRRSRVWSDKSSNSGDTDDEPERLPASYRSDNGTRDSEFNITPLSSSLNSTVPSSLSTTVSPSTNHYVSVVSSLTPSDLISRFLSTTPPSVQEAVRTTILGLIGSLPKLGWESTTVATGERLAALMFQLQMTGYMFKNAEYRMSLSKSLSNTKSLPGDSSPSSSPDPPAVSGMIKVTVSPGMDVEVEAGAYMSELREEVTKLKTQLDSARSAKEEKKRKDMLAYIRSLPEDNMKELTGTITPDVLDAMKLLVDTVLSEISSDNIGPDTVTEQSGTAMAQLCMWQLVQGYNLRELEVREEMEKKMKGEPEGGE</sequence>
<feature type="coiled-coil region" evidence="1">
    <location>
        <begin position="249"/>
        <end position="276"/>
    </location>
</feature>
<protein>
    <submittedName>
        <fullName evidence="4">Uncharacterized protein</fullName>
    </submittedName>
</protein>
<keyword evidence="1" id="KW-0175">Coiled coil</keyword>
<dbReference type="AlphaFoldDB" id="A0A7S2QV17"/>
<evidence type="ECO:0000313" key="4">
    <source>
        <dbReference type="EMBL" id="CAD9652505.1"/>
    </source>
</evidence>
<feature type="region of interest" description="Disordered" evidence="2">
    <location>
        <begin position="206"/>
        <end position="228"/>
    </location>
</feature>
<evidence type="ECO:0000256" key="1">
    <source>
        <dbReference type="SAM" id="Coils"/>
    </source>
</evidence>
<evidence type="ECO:0000256" key="2">
    <source>
        <dbReference type="SAM" id="MobiDB-lite"/>
    </source>
</evidence>
<name>A0A7S2QV17_9STRA</name>
<dbReference type="Pfam" id="PF05542">
    <property type="entry name" value="DUF760"/>
    <property type="match status" value="2"/>
</dbReference>
<dbReference type="PANTHER" id="PTHR33598:SF4">
    <property type="entry name" value="OS02G0833400 PROTEIN"/>
    <property type="match status" value="1"/>
</dbReference>
<feature type="chain" id="PRO_5031555392" evidence="3">
    <location>
        <begin position="22"/>
        <end position="369"/>
    </location>
</feature>
<dbReference type="EMBL" id="HBHE01000064">
    <property type="protein sequence ID" value="CAD9652505.1"/>
    <property type="molecule type" value="Transcribed_RNA"/>
</dbReference>
<evidence type="ECO:0000256" key="3">
    <source>
        <dbReference type="SAM" id="SignalP"/>
    </source>
</evidence>
<organism evidence="4">
    <name type="scientific">Triparma pacifica</name>
    <dbReference type="NCBI Taxonomy" id="91992"/>
    <lineage>
        <taxon>Eukaryota</taxon>
        <taxon>Sar</taxon>
        <taxon>Stramenopiles</taxon>
        <taxon>Ochrophyta</taxon>
        <taxon>Bolidophyceae</taxon>
        <taxon>Parmales</taxon>
        <taxon>Triparmaceae</taxon>
        <taxon>Triparma</taxon>
    </lineage>
</organism>
<dbReference type="PANTHER" id="PTHR33598">
    <property type="entry name" value="OS02G0833400 PROTEIN"/>
    <property type="match status" value="1"/>
</dbReference>
<dbReference type="InterPro" id="IPR008479">
    <property type="entry name" value="DUF760"/>
</dbReference>
<accession>A0A7S2QV17</accession>
<gene>
    <name evidence="4" type="ORF">TPAC0785_LOCUS49</name>
</gene>
<keyword evidence="3" id="KW-0732">Signal</keyword>